<protein>
    <recommendedName>
        <fullName evidence="4">Type VII secretion protein EccE</fullName>
    </recommendedName>
</protein>
<feature type="transmembrane region" description="Helical" evidence="2">
    <location>
        <begin position="70"/>
        <end position="99"/>
    </location>
</feature>
<name>A0AAU2JWX8_9ACTN</name>
<feature type="compositionally biased region" description="Polar residues" evidence="1">
    <location>
        <begin position="518"/>
        <end position="532"/>
    </location>
</feature>
<accession>A0AAU2JWX8</accession>
<dbReference type="AlphaFoldDB" id="A0AAU2JWX8"/>
<evidence type="ECO:0008006" key="4">
    <source>
        <dbReference type="Google" id="ProtNLM"/>
    </source>
</evidence>
<sequence>MSAGGRPGGGDLADGVFGGRERWGWEFVVPPGVVAHPDEGNPPVWVEPYFPELAELENRRALRLSGPQNVGVVLAILVCGMLTVGLIATALLVVVFLAVSLGTHPARQHGRARQRAVEERQRLWGAHQQRVAAWQQMLHEDRQAQLRRVAVADTWFPVALTSGPARIDVVGGTGDGWAALLATFGGPVLAGGQALLVVDMTEQAVALELADLAARRGIPVAHVPFPAAALRTDLGAESDPEDLAESVAGALATLRPPGTDTDLHTVDVTLIRTVARRLDAPLTYGRLAAGLAVLLRLYEPEADGSGPLAPHEVALLTEAVDSVGRGERRQNELHYVQEQLASLAETPSGEVRDRPTGQWWQPGRLTVLATDDLGPRRKDLADRILFFRLLHALRTRAFPPGSGTLVVAGADHLGRDALEALARHARTAGVRLVLLLEHLREGALQVAGGSGSATVFMRLGNGEEAKAAAEFIGREHSFTVNQLTRQVGETLTTGRGGSYGEQIGESFTSSTGPGGSNAHGTSLSRSWQESVNSSAATSTTTGETTSRLYEFTVEPTQLQALPVTGLVLVEAAPGGRRVVFGDCNPAISGMPRVSPSPR</sequence>
<keyword evidence="2" id="KW-1133">Transmembrane helix</keyword>
<reference evidence="3" key="1">
    <citation type="submission" date="2022-10" db="EMBL/GenBank/DDBJ databases">
        <title>The complete genomes of actinobacterial strains from the NBC collection.</title>
        <authorList>
            <person name="Joergensen T.S."/>
            <person name="Alvarez Arevalo M."/>
            <person name="Sterndorff E.B."/>
            <person name="Faurdal D."/>
            <person name="Vuksanovic O."/>
            <person name="Mourched A.-S."/>
            <person name="Charusanti P."/>
            <person name="Shaw S."/>
            <person name="Blin K."/>
            <person name="Weber T."/>
        </authorList>
    </citation>
    <scope>NUCLEOTIDE SEQUENCE</scope>
    <source>
        <strain evidence="3">NBC_00049</strain>
    </source>
</reference>
<keyword evidence="2" id="KW-0472">Membrane</keyword>
<evidence type="ECO:0000313" key="3">
    <source>
        <dbReference type="EMBL" id="WTU76635.1"/>
    </source>
</evidence>
<evidence type="ECO:0000256" key="2">
    <source>
        <dbReference type="SAM" id="Phobius"/>
    </source>
</evidence>
<organism evidence="3">
    <name type="scientific">Streptomyces sp. NBC_00049</name>
    <dbReference type="NCBI Taxonomy" id="2903617"/>
    <lineage>
        <taxon>Bacteria</taxon>
        <taxon>Bacillati</taxon>
        <taxon>Actinomycetota</taxon>
        <taxon>Actinomycetes</taxon>
        <taxon>Kitasatosporales</taxon>
        <taxon>Streptomycetaceae</taxon>
        <taxon>Streptomyces</taxon>
    </lineage>
</organism>
<evidence type="ECO:0000256" key="1">
    <source>
        <dbReference type="SAM" id="MobiDB-lite"/>
    </source>
</evidence>
<dbReference type="EMBL" id="CP108264">
    <property type="protein sequence ID" value="WTU76635.1"/>
    <property type="molecule type" value="Genomic_DNA"/>
</dbReference>
<keyword evidence="2" id="KW-0812">Transmembrane</keyword>
<proteinExistence type="predicted"/>
<gene>
    <name evidence="3" type="ORF">OG327_26740</name>
</gene>
<feature type="region of interest" description="Disordered" evidence="1">
    <location>
        <begin position="491"/>
        <end position="544"/>
    </location>
</feature>
<feature type="compositionally biased region" description="Low complexity" evidence="1">
    <location>
        <begin position="533"/>
        <end position="544"/>
    </location>
</feature>